<evidence type="ECO:0000313" key="3">
    <source>
        <dbReference type="Proteomes" id="UP001235939"/>
    </source>
</evidence>
<organism evidence="2 3">
    <name type="scientific">Cordylochernes scorpioides</name>
    <dbReference type="NCBI Taxonomy" id="51811"/>
    <lineage>
        <taxon>Eukaryota</taxon>
        <taxon>Metazoa</taxon>
        <taxon>Ecdysozoa</taxon>
        <taxon>Arthropoda</taxon>
        <taxon>Chelicerata</taxon>
        <taxon>Arachnida</taxon>
        <taxon>Pseudoscorpiones</taxon>
        <taxon>Cheliferoidea</taxon>
        <taxon>Chernetidae</taxon>
        <taxon>Cordylochernes</taxon>
    </lineage>
</organism>
<evidence type="ECO:0000256" key="1">
    <source>
        <dbReference type="SAM" id="MobiDB-lite"/>
    </source>
</evidence>
<accession>A0ABY6KE63</accession>
<keyword evidence="3" id="KW-1185">Reference proteome</keyword>
<dbReference type="Proteomes" id="UP001235939">
    <property type="component" value="Chromosome 04"/>
</dbReference>
<proteinExistence type="predicted"/>
<evidence type="ECO:0000313" key="2">
    <source>
        <dbReference type="EMBL" id="UYV67122.1"/>
    </source>
</evidence>
<gene>
    <name evidence="2" type="ORF">LAZ67_4003984</name>
</gene>
<name>A0ABY6KE63_9ARAC</name>
<feature type="region of interest" description="Disordered" evidence="1">
    <location>
        <begin position="1"/>
        <end position="46"/>
    </location>
</feature>
<reference evidence="2 3" key="1">
    <citation type="submission" date="2022-01" db="EMBL/GenBank/DDBJ databases">
        <title>A chromosomal length assembly of Cordylochernes scorpioides.</title>
        <authorList>
            <person name="Zeh D."/>
            <person name="Zeh J."/>
        </authorList>
    </citation>
    <scope>NUCLEOTIDE SEQUENCE [LARGE SCALE GENOMIC DNA]</scope>
    <source>
        <strain evidence="2">IN4F17</strain>
        <tissue evidence="2">Whole Body</tissue>
    </source>
</reference>
<protein>
    <submittedName>
        <fullName evidence="2">Uncharacterized protein</fullName>
    </submittedName>
</protein>
<feature type="compositionally biased region" description="Low complexity" evidence="1">
    <location>
        <begin position="18"/>
        <end position="46"/>
    </location>
</feature>
<sequence>MEIEVTPNKMPNHEQNHKNSNPSKKPNETSNNKPNNPTPNPKIRIPPIKISGVKEWSGLRDGLVKCAKQKPEFYTSGRYINVQTHTTTDYQTATKWLEDRHYAFHFKILDDEKCLRVVVRGLDRCITISEIQEDLENKGFEMSKIARLRNSRTMEELPLIQCADAFRMLTVAYGEATLDRSNVYRWYKMFSEGREDVDDEECADARALQQQTKKLMKWTK</sequence>
<dbReference type="EMBL" id="CP092866">
    <property type="protein sequence ID" value="UYV67122.1"/>
    <property type="molecule type" value="Genomic_DNA"/>
</dbReference>